<organism evidence="1">
    <name type="scientific">marine metagenome</name>
    <dbReference type="NCBI Taxonomy" id="408172"/>
    <lineage>
        <taxon>unclassified sequences</taxon>
        <taxon>metagenomes</taxon>
        <taxon>ecological metagenomes</taxon>
    </lineage>
</organism>
<sequence>VVDDSDDGMAPFEEGLSAEQLLENAALRMMGKQENADETPEIDADYAWIRDDEIEGDCVDMFPFLLGQKGAAEAVARFLRDERWPVRIMANLTNHMLSISNGDPNQFSWSNEDRDHNILSDWLDQYRENDPDPTEP</sequence>
<dbReference type="AlphaFoldDB" id="A0A382S397"/>
<accession>A0A382S397</accession>
<feature type="non-terminal residue" evidence="1">
    <location>
        <position position="1"/>
    </location>
</feature>
<name>A0A382S397_9ZZZZ</name>
<dbReference type="EMBL" id="UINC01125889">
    <property type="protein sequence ID" value="SVD04032.1"/>
    <property type="molecule type" value="Genomic_DNA"/>
</dbReference>
<evidence type="ECO:0000313" key="1">
    <source>
        <dbReference type="EMBL" id="SVD04032.1"/>
    </source>
</evidence>
<reference evidence="1" key="1">
    <citation type="submission" date="2018-05" db="EMBL/GenBank/DDBJ databases">
        <authorList>
            <person name="Lanie J.A."/>
            <person name="Ng W.-L."/>
            <person name="Kazmierczak K.M."/>
            <person name="Andrzejewski T.M."/>
            <person name="Davidsen T.M."/>
            <person name="Wayne K.J."/>
            <person name="Tettelin H."/>
            <person name="Glass J.I."/>
            <person name="Rusch D."/>
            <person name="Podicherti R."/>
            <person name="Tsui H.-C.T."/>
            <person name="Winkler M.E."/>
        </authorList>
    </citation>
    <scope>NUCLEOTIDE SEQUENCE</scope>
</reference>
<gene>
    <name evidence="1" type="ORF">METZ01_LOCUS356886</name>
</gene>
<proteinExistence type="predicted"/>
<protein>
    <submittedName>
        <fullName evidence="1">Uncharacterized protein</fullName>
    </submittedName>
</protein>